<protein>
    <submittedName>
        <fullName evidence="1">Isocitrate lyase/phosphoenolpyruvate mutase family protein</fullName>
    </submittedName>
</protein>
<dbReference type="Gene3D" id="6.10.250.510">
    <property type="match status" value="1"/>
</dbReference>
<name>A0ABT5KB82_9BURK</name>
<evidence type="ECO:0000313" key="1">
    <source>
        <dbReference type="EMBL" id="MDC8771192.1"/>
    </source>
</evidence>
<dbReference type="Gene3D" id="3.20.20.60">
    <property type="entry name" value="Phosphoenolpyruvate-binding domains"/>
    <property type="match status" value="1"/>
</dbReference>
<keyword evidence="1" id="KW-0456">Lyase</keyword>
<dbReference type="Proteomes" id="UP001221189">
    <property type="component" value="Unassembled WGS sequence"/>
</dbReference>
<dbReference type="EMBL" id="JAQQXT010000003">
    <property type="protein sequence ID" value="MDC8771192.1"/>
    <property type="molecule type" value="Genomic_DNA"/>
</dbReference>
<organism evidence="1 2">
    <name type="scientific">Roseateles albus</name>
    <dbReference type="NCBI Taxonomy" id="2987525"/>
    <lineage>
        <taxon>Bacteria</taxon>
        <taxon>Pseudomonadati</taxon>
        <taxon>Pseudomonadota</taxon>
        <taxon>Betaproteobacteria</taxon>
        <taxon>Burkholderiales</taxon>
        <taxon>Sphaerotilaceae</taxon>
        <taxon>Roseateles</taxon>
    </lineage>
</organism>
<dbReference type="InterPro" id="IPR015813">
    <property type="entry name" value="Pyrv/PenolPyrv_kinase-like_dom"/>
</dbReference>
<dbReference type="InterPro" id="IPR039556">
    <property type="entry name" value="ICL/PEPM"/>
</dbReference>
<dbReference type="CDD" id="cd00377">
    <property type="entry name" value="ICL_PEPM"/>
    <property type="match status" value="1"/>
</dbReference>
<dbReference type="PANTHER" id="PTHR42905">
    <property type="entry name" value="PHOSPHOENOLPYRUVATE CARBOXYLASE"/>
    <property type="match status" value="1"/>
</dbReference>
<keyword evidence="2" id="KW-1185">Reference proteome</keyword>
<dbReference type="Pfam" id="PF13714">
    <property type="entry name" value="PEP_mutase"/>
    <property type="match status" value="1"/>
</dbReference>
<evidence type="ECO:0000313" key="2">
    <source>
        <dbReference type="Proteomes" id="UP001221189"/>
    </source>
</evidence>
<dbReference type="RefSeq" id="WP_273599520.1">
    <property type="nucleotide sequence ID" value="NZ_JAQQXT010000003.1"/>
</dbReference>
<dbReference type="SUPFAM" id="SSF51621">
    <property type="entry name" value="Phosphoenolpyruvate/pyruvate domain"/>
    <property type="match status" value="1"/>
</dbReference>
<comment type="caution">
    <text evidence="1">The sequence shown here is derived from an EMBL/GenBank/DDBJ whole genome shotgun (WGS) entry which is preliminary data.</text>
</comment>
<dbReference type="PANTHER" id="PTHR42905:SF16">
    <property type="entry name" value="CARBOXYPHOSPHONOENOLPYRUVATE PHOSPHONOMUTASE-LIKE PROTEIN (AFU_ORTHOLOGUE AFUA_5G07230)"/>
    <property type="match status" value="1"/>
</dbReference>
<proteinExistence type="predicted"/>
<gene>
    <name evidence="1" type="ORF">PRZ03_06385</name>
</gene>
<sequence length="279" mass="29243">MTTQFQLAEQFRQLNQQGQFLLPNAWDCASARIFAAEGFPAIGTTSAGIAYARGFQDAELIGRDAMLREVGTIAACVKVPVNADIEAGYGAAPSDVAQTVLASIAAGAVGVNLEDRQHGQESAGLFAIDDQVARLSAARAAASQAGLPLWINARTDTFLLGQGVDAEDRFAQTVARANSYLAAGADMVFVPGLADLDTIRRLCAAVRGPVNLMAMPGAPSAPELFAAGARRVSLGLCPMLAVMGMVRDIAQEAKASGTWQHMTRSFYGFAEAEALFSAE</sequence>
<reference evidence="1 2" key="1">
    <citation type="submission" date="2022-10" db="EMBL/GenBank/DDBJ databases">
        <title>Paucibacter sp. hw1 Genome sequencing.</title>
        <authorList>
            <person name="Park S."/>
        </authorList>
    </citation>
    <scope>NUCLEOTIDE SEQUENCE [LARGE SCALE GENOMIC DNA]</scope>
    <source>
        <strain evidence="2">hw1</strain>
    </source>
</reference>
<dbReference type="GO" id="GO:0016829">
    <property type="term" value="F:lyase activity"/>
    <property type="evidence" value="ECO:0007669"/>
    <property type="project" value="UniProtKB-KW"/>
</dbReference>
<accession>A0ABT5KB82</accession>
<dbReference type="InterPro" id="IPR040442">
    <property type="entry name" value="Pyrv_kinase-like_dom_sf"/>
</dbReference>